<dbReference type="InterPro" id="IPR003749">
    <property type="entry name" value="ThiS/MoaD-like"/>
</dbReference>
<dbReference type="InterPro" id="IPR010035">
    <property type="entry name" value="Thi_S"/>
</dbReference>
<reference evidence="2" key="1">
    <citation type="submission" date="2016-10" db="EMBL/GenBank/DDBJ databases">
        <authorList>
            <person name="Varghese N."/>
            <person name="Submissions S."/>
        </authorList>
    </citation>
    <scope>NUCLEOTIDE SEQUENCE [LARGE SCALE GENOMIC DNA]</scope>
    <source>
        <strain evidence="2">DSM 22530</strain>
    </source>
</reference>
<accession>A0A1I1YZF4</accession>
<proteinExistence type="predicted"/>
<dbReference type="InterPro" id="IPR012675">
    <property type="entry name" value="Beta-grasp_dom_sf"/>
</dbReference>
<dbReference type="OrthoDB" id="9798559at2"/>
<organism evidence="1 2">
    <name type="scientific">Lentibacillus persicus</name>
    <dbReference type="NCBI Taxonomy" id="640948"/>
    <lineage>
        <taxon>Bacteria</taxon>
        <taxon>Bacillati</taxon>
        <taxon>Bacillota</taxon>
        <taxon>Bacilli</taxon>
        <taxon>Bacillales</taxon>
        <taxon>Bacillaceae</taxon>
        <taxon>Lentibacillus</taxon>
    </lineage>
</organism>
<name>A0A1I1YZF4_9BACI</name>
<dbReference type="NCBIfam" id="TIGR01683">
    <property type="entry name" value="thiS"/>
    <property type="match status" value="1"/>
</dbReference>
<dbReference type="SUPFAM" id="SSF54285">
    <property type="entry name" value="MoaD/ThiS"/>
    <property type="match status" value="1"/>
</dbReference>
<dbReference type="PANTHER" id="PTHR34472:SF1">
    <property type="entry name" value="SULFUR CARRIER PROTEIN THIS"/>
    <property type="match status" value="1"/>
</dbReference>
<dbReference type="EMBL" id="FOMR01000011">
    <property type="protein sequence ID" value="SFE24358.1"/>
    <property type="molecule type" value="Genomic_DNA"/>
</dbReference>
<dbReference type="PANTHER" id="PTHR34472">
    <property type="entry name" value="SULFUR CARRIER PROTEIN THIS"/>
    <property type="match status" value="1"/>
</dbReference>
<sequence>MSLYINGSTIDLPAHVTTVSDVILHFFDDPPVVIVEHNGDIIDKTSHSTREVADGDKLEFVHFVGGG</sequence>
<keyword evidence="2" id="KW-1185">Reference proteome</keyword>
<evidence type="ECO:0000313" key="1">
    <source>
        <dbReference type="EMBL" id="SFE24358.1"/>
    </source>
</evidence>
<gene>
    <name evidence="1" type="ORF">SAMN05216238_11119</name>
</gene>
<dbReference type="CDD" id="cd00565">
    <property type="entry name" value="Ubl_ThiS"/>
    <property type="match status" value="1"/>
</dbReference>
<dbReference type="InterPro" id="IPR016155">
    <property type="entry name" value="Mopterin_synth/thiamin_S_b"/>
</dbReference>
<protein>
    <submittedName>
        <fullName evidence="1">Sulfur carrier protein</fullName>
    </submittedName>
</protein>
<dbReference type="STRING" id="640948.SAMN05216238_11119"/>
<dbReference type="AlphaFoldDB" id="A0A1I1YZF4"/>
<dbReference type="Proteomes" id="UP000199474">
    <property type="component" value="Unassembled WGS sequence"/>
</dbReference>
<evidence type="ECO:0000313" key="2">
    <source>
        <dbReference type="Proteomes" id="UP000199474"/>
    </source>
</evidence>
<dbReference type="RefSeq" id="WP_090086550.1">
    <property type="nucleotide sequence ID" value="NZ_FOMR01000011.1"/>
</dbReference>
<dbReference type="Gene3D" id="3.10.20.30">
    <property type="match status" value="1"/>
</dbReference>
<dbReference type="Pfam" id="PF02597">
    <property type="entry name" value="ThiS"/>
    <property type="match status" value="1"/>
</dbReference>